<dbReference type="Pfam" id="PF12680">
    <property type="entry name" value="SnoaL_2"/>
    <property type="match status" value="1"/>
</dbReference>
<sequence>MSDSSQIEIVRRYYGAKGDPQVIRSVVAADAEWDVVEGFPNGGVYRGLDSILGDFFGFLVHFNEFQVVSEEFFEDGDHVIVLGRYEGTTAAGTAVSSRFVHVFTLRDSRIVRLRQTCDTLPLARALDR</sequence>
<comment type="caution">
    <text evidence="2">The sequence shown here is derived from an EMBL/GenBank/DDBJ whole genome shotgun (WGS) entry which is preliminary data.</text>
</comment>
<dbReference type="PANTHER" id="PTHR41252">
    <property type="entry name" value="BLR2505 PROTEIN"/>
    <property type="match status" value="1"/>
</dbReference>
<evidence type="ECO:0000313" key="2">
    <source>
        <dbReference type="EMBL" id="GHE12830.1"/>
    </source>
</evidence>
<proteinExistence type="predicted"/>
<dbReference type="RefSeq" id="WP_189958316.1">
    <property type="nucleotide sequence ID" value="NZ_BMVG01000036.1"/>
</dbReference>
<dbReference type="Gene3D" id="3.10.450.50">
    <property type="match status" value="1"/>
</dbReference>
<reference evidence="2" key="1">
    <citation type="journal article" date="2014" name="Int. J. Syst. Evol. Microbiol.">
        <title>Complete genome sequence of Corynebacterium casei LMG S-19264T (=DSM 44701T), isolated from a smear-ripened cheese.</title>
        <authorList>
            <consortium name="US DOE Joint Genome Institute (JGI-PGF)"/>
            <person name="Walter F."/>
            <person name="Albersmeier A."/>
            <person name="Kalinowski J."/>
            <person name="Ruckert C."/>
        </authorList>
    </citation>
    <scope>NUCLEOTIDE SEQUENCE</scope>
    <source>
        <strain evidence="2">JCM 4714</strain>
    </source>
</reference>
<gene>
    <name evidence="2" type="ORF">GCM10010339_77780</name>
</gene>
<evidence type="ECO:0000259" key="1">
    <source>
        <dbReference type="Pfam" id="PF12680"/>
    </source>
</evidence>
<evidence type="ECO:0000313" key="3">
    <source>
        <dbReference type="Proteomes" id="UP000655443"/>
    </source>
</evidence>
<organism evidence="2 3">
    <name type="scientific">Streptomyces alanosinicus</name>
    <dbReference type="NCBI Taxonomy" id="68171"/>
    <lineage>
        <taxon>Bacteria</taxon>
        <taxon>Bacillati</taxon>
        <taxon>Actinomycetota</taxon>
        <taxon>Actinomycetes</taxon>
        <taxon>Kitasatosporales</taxon>
        <taxon>Streptomycetaceae</taxon>
        <taxon>Streptomyces</taxon>
    </lineage>
</organism>
<dbReference type="PANTHER" id="PTHR41252:SF1">
    <property type="entry name" value="BLR2505 PROTEIN"/>
    <property type="match status" value="1"/>
</dbReference>
<protein>
    <recommendedName>
        <fullName evidence="1">SnoaL-like domain-containing protein</fullName>
    </recommendedName>
</protein>
<dbReference type="InterPro" id="IPR032710">
    <property type="entry name" value="NTF2-like_dom_sf"/>
</dbReference>
<dbReference type="SUPFAM" id="SSF54427">
    <property type="entry name" value="NTF2-like"/>
    <property type="match status" value="1"/>
</dbReference>
<reference evidence="2" key="2">
    <citation type="submission" date="2020-09" db="EMBL/GenBank/DDBJ databases">
        <authorList>
            <person name="Sun Q."/>
            <person name="Ohkuma M."/>
        </authorList>
    </citation>
    <scope>NUCLEOTIDE SEQUENCE</scope>
    <source>
        <strain evidence="2">JCM 4714</strain>
    </source>
</reference>
<name>A0A918YRW0_9ACTN</name>
<dbReference type="AlphaFoldDB" id="A0A918YRW0"/>
<accession>A0A918YRW0</accession>
<dbReference type="EMBL" id="BMVG01000036">
    <property type="protein sequence ID" value="GHE12830.1"/>
    <property type="molecule type" value="Genomic_DNA"/>
</dbReference>
<dbReference type="InterPro" id="IPR037401">
    <property type="entry name" value="SnoaL-like"/>
</dbReference>
<dbReference type="Proteomes" id="UP000655443">
    <property type="component" value="Unassembled WGS sequence"/>
</dbReference>
<keyword evidence="3" id="KW-1185">Reference proteome</keyword>
<feature type="domain" description="SnoaL-like" evidence="1">
    <location>
        <begin position="11"/>
        <end position="112"/>
    </location>
</feature>